<evidence type="ECO:0000259" key="4">
    <source>
        <dbReference type="Pfam" id="PF01156"/>
    </source>
</evidence>
<reference evidence="5" key="1">
    <citation type="journal article" date="2020" name="Nat. Commun.">
        <title>Large-scale genome sequencing of mycorrhizal fungi provides insights into the early evolution of symbiotic traits.</title>
        <authorList>
            <person name="Miyauchi S."/>
            <person name="Kiss E."/>
            <person name="Kuo A."/>
            <person name="Drula E."/>
            <person name="Kohler A."/>
            <person name="Sanchez-Garcia M."/>
            <person name="Morin E."/>
            <person name="Andreopoulos B."/>
            <person name="Barry K.W."/>
            <person name="Bonito G."/>
            <person name="Buee M."/>
            <person name="Carver A."/>
            <person name="Chen C."/>
            <person name="Cichocki N."/>
            <person name="Clum A."/>
            <person name="Culley D."/>
            <person name="Crous P.W."/>
            <person name="Fauchery L."/>
            <person name="Girlanda M."/>
            <person name="Hayes R.D."/>
            <person name="Keri Z."/>
            <person name="LaButti K."/>
            <person name="Lipzen A."/>
            <person name="Lombard V."/>
            <person name="Magnuson J."/>
            <person name="Maillard F."/>
            <person name="Murat C."/>
            <person name="Nolan M."/>
            <person name="Ohm R.A."/>
            <person name="Pangilinan J."/>
            <person name="Pereira M.F."/>
            <person name="Perotto S."/>
            <person name="Peter M."/>
            <person name="Pfister S."/>
            <person name="Riley R."/>
            <person name="Sitrit Y."/>
            <person name="Stielow J.B."/>
            <person name="Szollosi G."/>
            <person name="Zifcakova L."/>
            <person name="Stursova M."/>
            <person name="Spatafora J.W."/>
            <person name="Tedersoo L."/>
            <person name="Vaario L.M."/>
            <person name="Yamada A."/>
            <person name="Yan M."/>
            <person name="Wang P."/>
            <person name="Xu J."/>
            <person name="Bruns T."/>
            <person name="Baldrian P."/>
            <person name="Vilgalys R."/>
            <person name="Dunand C."/>
            <person name="Henrissat B."/>
            <person name="Grigoriev I.V."/>
            <person name="Hibbett D."/>
            <person name="Nagy L.G."/>
            <person name="Martin F.M."/>
        </authorList>
    </citation>
    <scope>NUCLEOTIDE SEQUENCE</scope>
    <source>
        <strain evidence="5">UP504</strain>
    </source>
</reference>
<dbReference type="AlphaFoldDB" id="A0A9P6AIR8"/>
<keyword evidence="2" id="KW-0378">Hydrolase</keyword>
<dbReference type="PANTHER" id="PTHR12304:SF4">
    <property type="entry name" value="URIDINE NUCLEOSIDASE"/>
    <property type="match status" value="1"/>
</dbReference>
<dbReference type="OrthoDB" id="432381at2759"/>
<dbReference type="EMBL" id="MU129109">
    <property type="protein sequence ID" value="KAF9506488.1"/>
    <property type="molecule type" value="Genomic_DNA"/>
</dbReference>
<evidence type="ECO:0000256" key="3">
    <source>
        <dbReference type="ARBA" id="ARBA00023295"/>
    </source>
</evidence>
<dbReference type="InterPro" id="IPR023186">
    <property type="entry name" value="IUNH"/>
</dbReference>
<dbReference type="Gene3D" id="3.90.245.10">
    <property type="entry name" value="Ribonucleoside hydrolase-like"/>
    <property type="match status" value="1"/>
</dbReference>
<dbReference type="Pfam" id="PF01156">
    <property type="entry name" value="IU_nuc_hydro"/>
    <property type="match status" value="1"/>
</dbReference>
<sequence length="310" mass="33416">METQGHIFPPYSFLSSRFTIRTPNGRRSAVCTLRNATRLLYAFAPHLSDLIVYPGAAKPLIRPSRADPEIHGKDGLGGVVGLPTFTSPAISSRLKASEGLKAIEGIANATRKAIVAGTKIHLVACGPLTNIALFISVYPELIAGIEEICFMGGGVGIGNRSPVAEFNILCDPEAAQIVVDADVRKVMIPLNPTTPLRETLSSLLSFFAESYRTTFGFIDGPPLHDALTIAYVSKPELFETIRYRVDVDCSTSLGVGQTVVDVFNYRTCEDNWGSAGKNVLVAIDVDVAGFFDVFFASVDRCDLTTPLNMV</sequence>
<organism evidence="5 6">
    <name type="scientific">Hydnum rufescens UP504</name>
    <dbReference type="NCBI Taxonomy" id="1448309"/>
    <lineage>
        <taxon>Eukaryota</taxon>
        <taxon>Fungi</taxon>
        <taxon>Dikarya</taxon>
        <taxon>Basidiomycota</taxon>
        <taxon>Agaricomycotina</taxon>
        <taxon>Agaricomycetes</taxon>
        <taxon>Cantharellales</taxon>
        <taxon>Hydnaceae</taxon>
        <taxon>Hydnum</taxon>
    </lineage>
</organism>
<dbReference type="SUPFAM" id="SSF53590">
    <property type="entry name" value="Nucleoside hydrolase"/>
    <property type="match status" value="1"/>
</dbReference>
<dbReference type="GO" id="GO:0005829">
    <property type="term" value="C:cytosol"/>
    <property type="evidence" value="ECO:0007669"/>
    <property type="project" value="TreeGrafter"/>
</dbReference>
<evidence type="ECO:0000313" key="5">
    <source>
        <dbReference type="EMBL" id="KAF9506488.1"/>
    </source>
</evidence>
<accession>A0A9P6AIR8</accession>
<gene>
    <name evidence="5" type="ORF">BS47DRAFT_1378108</name>
</gene>
<protein>
    <recommendedName>
        <fullName evidence="4">Inosine/uridine-preferring nucleoside hydrolase domain-containing protein</fullName>
    </recommendedName>
</protein>
<evidence type="ECO:0000313" key="6">
    <source>
        <dbReference type="Proteomes" id="UP000886523"/>
    </source>
</evidence>
<comment type="similarity">
    <text evidence="1">Belongs to the IUNH family.</text>
</comment>
<dbReference type="Proteomes" id="UP000886523">
    <property type="component" value="Unassembled WGS sequence"/>
</dbReference>
<dbReference type="PANTHER" id="PTHR12304">
    <property type="entry name" value="INOSINE-URIDINE PREFERRING NUCLEOSIDE HYDROLASE"/>
    <property type="match status" value="1"/>
</dbReference>
<dbReference type="InterPro" id="IPR036452">
    <property type="entry name" value="Ribo_hydro-like"/>
</dbReference>
<feature type="domain" description="Inosine/uridine-preferring nucleoside hydrolase" evidence="4">
    <location>
        <begin position="22"/>
        <end position="292"/>
    </location>
</feature>
<evidence type="ECO:0000256" key="2">
    <source>
        <dbReference type="ARBA" id="ARBA00022801"/>
    </source>
</evidence>
<dbReference type="GO" id="GO:0006152">
    <property type="term" value="P:purine nucleoside catabolic process"/>
    <property type="evidence" value="ECO:0007669"/>
    <property type="project" value="TreeGrafter"/>
</dbReference>
<dbReference type="GO" id="GO:0008477">
    <property type="term" value="F:purine nucleosidase activity"/>
    <property type="evidence" value="ECO:0007669"/>
    <property type="project" value="TreeGrafter"/>
</dbReference>
<proteinExistence type="inferred from homology"/>
<keyword evidence="6" id="KW-1185">Reference proteome</keyword>
<comment type="caution">
    <text evidence="5">The sequence shown here is derived from an EMBL/GenBank/DDBJ whole genome shotgun (WGS) entry which is preliminary data.</text>
</comment>
<keyword evidence="3" id="KW-0326">Glycosidase</keyword>
<dbReference type="InterPro" id="IPR001910">
    <property type="entry name" value="Inosine/uridine_hydrolase_dom"/>
</dbReference>
<name>A0A9P6AIR8_9AGAM</name>
<evidence type="ECO:0000256" key="1">
    <source>
        <dbReference type="ARBA" id="ARBA00009176"/>
    </source>
</evidence>